<dbReference type="OrthoDB" id="9799384at2"/>
<dbReference type="PANTHER" id="PTHR36511">
    <property type="entry name" value="MERR FAMILY BACTERIAL REGULATORY PROTEIN"/>
    <property type="match status" value="1"/>
</dbReference>
<dbReference type="SUPFAM" id="SSF47413">
    <property type="entry name" value="lambda repressor-like DNA-binding domains"/>
    <property type="match status" value="1"/>
</dbReference>
<organism evidence="5 6">
    <name type="scientific">Thiocapsa rosea</name>
    <dbReference type="NCBI Taxonomy" id="69360"/>
    <lineage>
        <taxon>Bacteria</taxon>
        <taxon>Pseudomonadati</taxon>
        <taxon>Pseudomonadota</taxon>
        <taxon>Gammaproteobacteria</taxon>
        <taxon>Chromatiales</taxon>
        <taxon>Chromatiaceae</taxon>
        <taxon>Thiocapsa</taxon>
    </lineage>
</organism>
<proteinExistence type="predicted"/>
<dbReference type="PROSITE" id="PS50943">
    <property type="entry name" value="HTH_CROC1"/>
    <property type="match status" value="1"/>
</dbReference>
<dbReference type="Gene3D" id="1.10.260.40">
    <property type="entry name" value="lambda repressor-like DNA-binding domains"/>
    <property type="match status" value="1"/>
</dbReference>
<dbReference type="Proteomes" id="UP000274556">
    <property type="component" value="Unassembled WGS sequence"/>
</dbReference>
<reference evidence="5 6" key="1">
    <citation type="submission" date="2018-10" db="EMBL/GenBank/DDBJ databases">
        <title>Genomic Encyclopedia of Archaeal and Bacterial Type Strains, Phase II (KMG-II): from individual species to whole genera.</title>
        <authorList>
            <person name="Goeker M."/>
        </authorList>
    </citation>
    <scope>NUCLEOTIDE SEQUENCE [LARGE SCALE GENOMIC DNA]</scope>
    <source>
        <strain evidence="5 6">DSM 235</strain>
    </source>
</reference>
<dbReference type="SMART" id="SM00530">
    <property type="entry name" value="HTH_XRE"/>
    <property type="match status" value="1"/>
</dbReference>
<dbReference type="InterPro" id="IPR010982">
    <property type="entry name" value="Lambda_DNA-bd_dom_sf"/>
</dbReference>
<dbReference type="Pfam" id="PF13560">
    <property type="entry name" value="HTH_31"/>
    <property type="match status" value="1"/>
</dbReference>
<dbReference type="InterPro" id="IPR052359">
    <property type="entry name" value="HTH-type_reg/antitoxin"/>
</dbReference>
<protein>
    <submittedName>
        <fullName evidence="5">Putative transcriptional regulator</fullName>
    </submittedName>
</protein>
<evidence type="ECO:0000256" key="1">
    <source>
        <dbReference type="ARBA" id="ARBA00023015"/>
    </source>
</evidence>
<dbReference type="EMBL" id="RBXL01000001">
    <property type="protein sequence ID" value="RKT45901.1"/>
    <property type="molecule type" value="Genomic_DNA"/>
</dbReference>
<evidence type="ECO:0000313" key="5">
    <source>
        <dbReference type="EMBL" id="RKT45901.1"/>
    </source>
</evidence>
<evidence type="ECO:0000256" key="2">
    <source>
        <dbReference type="ARBA" id="ARBA00023125"/>
    </source>
</evidence>
<gene>
    <name evidence="5" type="ORF">BDD21_3389</name>
</gene>
<comment type="caution">
    <text evidence="5">The sequence shown here is derived from an EMBL/GenBank/DDBJ whole genome shotgun (WGS) entry which is preliminary data.</text>
</comment>
<accession>A0A495V933</accession>
<dbReference type="InterPro" id="IPR001387">
    <property type="entry name" value="Cro/C1-type_HTH"/>
</dbReference>
<name>A0A495V933_9GAMM</name>
<sequence length="110" mass="12752">MTRKRKLFDELMDGVESMQQQRTGKVTLRSHEVEDLPPLVVDAELIRQTREQMHVSRAVFARRLRVSTRTLENWEQGRARPNAQAAALILMVRKFPDTLDKLRELGQIAA</sequence>
<dbReference type="GO" id="GO:0003677">
    <property type="term" value="F:DNA binding"/>
    <property type="evidence" value="ECO:0007669"/>
    <property type="project" value="UniProtKB-KW"/>
</dbReference>
<dbReference type="CDD" id="cd00093">
    <property type="entry name" value="HTH_XRE"/>
    <property type="match status" value="1"/>
</dbReference>
<evidence type="ECO:0000256" key="3">
    <source>
        <dbReference type="ARBA" id="ARBA00023163"/>
    </source>
</evidence>
<evidence type="ECO:0000259" key="4">
    <source>
        <dbReference type="PROSITE" id="PS50943"/>
    </source>
</evidence>
<keyword evidence="2" id="KW-0238">DNA-binding</keyword>
<dbReference type="RefSeq" id="WP_120798091.1">
    <property type="nucleotide sequence ID" value="NZ_RBXL01000001.1"/>
</dbReference>
<feature type="domain" description="HTH cro/C1-type" evidence="4">
    <location>
        <begin position="46"/>
        <end position="102"/>
    </location>
</feature>
<keyword evidence="1" id="KW-0805">Transcription regulation</keyword>
<dbReference type="PANTHER" id="PTHR36511:SF3">
    <property type="entry name" value="ANTITOXIN HIGA-2"/>
    <property type="match status" value="1"/>
</dbReference>
<keyword evidence="3" id="KW-0804">Transcription</keyword>
<dbReference type="AlphaFoldDB" id="A0A495V933"/>
<evidence type="ECO:0000313" key="6">
    <source>
        <dbReference type="Proteomes" id="UP000274556"/>
    </source>
</evidence>
<keyword evidence="6" id="KW-1185">Reference proteome</keyword>